<dbReference type="KEGG" id="nall:PP769_07400"/>
<evidence type="ECO:0000313" key="2">
    <source>
        <dbReference type="Proteomes" id="UP001302719"/>
    </source>
</evidence>
<dbReference type="Proteomes" id="UP001302719">
    <property type="component" value="Chromosome"/>
</dbReference>
<gene>
    <name evidence="1" type="ORF">PP769_07400</name>
</gene>
<dbReference type="AlphaFoldDB" id="A0AA96GCI8"/>
<reference evidence="1 2" key="1">
    <citation type="submission" date="2023-01" db="EMBL/GenBank/DDBJ databases">
        <title>Cultivation and genomic characterization of new, ubiquitous marine nitrite-oxidizing bacteria from the Nitrospirales.</title>
        <authorList>
            <person name="Mueller A.J."/>
            <person name="Daebeler A."/>
            <person name="Herbold C.W."/>
            <person name="Kirkegaard R.H."/>
            <person name="Daims H."/>
        </authorList>
    </citation>
    <scope>NUCLEOTIDE SEQUENCE [LARGE SCALE GENOMIC DNA]</scope>
    <source>
        <strain evidence="1 2">VA</strain>
    </source>
</reference>
<evidence type="ECO:0000313" key="1">
    <source>
        <dbReference type="EMBL" id="WNM59574.1"/>
    </source>
</evidence>
<organism evidence="1 2">
    <name type="scientific">Candidatus Nitrospira allomarina</name>
    <dbReference type="NCBI Taxonomy" id="3020900"/>
    <lineage>
        <taxon>Bacteria</taxon>
        <taxon>Pseudomonadati</taxon>
        <taxon>Nitrospirota</taxon>
        <taxon>Nitrospiria</taxon>
        <taxon>Nitrospirales</taxon>
        <taxon>Nitrospiraceae</taxon>
        <taxon>Nitrospira</taxon>
    </lineage>
</organism>
<dbReference type="PROSITE" id="PS51257">
    <property type="entry name" value="PROKAR_LIPOPROTEIN"/>
    <property type="match status" value="1"/>
</dbReference>
<sequence length="365" mass="39319">MCPLLKRIFYYVLLVVVLSVLSACDKVSIPRLTHEDNHEPRIPVTITYAFAPNLLTYTQTVGGCGLPYTIPVGEIISKTFLQVGQNRFNGVRAEPPVGEAQGVSPDGYRIVLSLQQFGFDPVTRSGQEDRYDVFVDLKLHAVYEDANGTSLAQSPLNYHQKVRLWVPELTSQSVSCHTGQIDGTVEDAAETLAKQMIGVLPQLVQLNTGQQPISTQPGSPAPALQGPAVGVPPTAPPVASPSVQFRTKLIDANRNLVLEGGEAIILLIETTNASETSIPSAYVELRGTPTLVEAFKRVAPLPVPLGSLKPGEKRTAEIRGRLGQVTEHVQGELIIGIILSEGLPPGTHTIRAEIQPGPTRKPSSR</sequence>
<accession>A0AA96GCI8</accession>
<dbReference type="EMBL" id="CP116967">
    <property type="protein sequence ID" value="WNM59574.1"/>
    <property type="molecule type" value="Genomic_DNA"/>
</dbReference>
<name>A0AA96GCI8_9BACT</name>
<keyword evidence="2" id="KW-1185">Reference proteome</keyword>
<protein>
    <recommendedName>
        <fullName evidence="3">Lipoprotein</fullName>
    </recommendedName>
</protein>
<evidence type="ECO:0008006" key="3">
    <source>
        <dbReference type="Google" id="ProtNLM"/>
    </source>
</evidence>
<dbReference type="RefSeq" id="WP_312646349.1">
    <property type="nucleotide sequence ID" value="NZ_CP116967.1"/>
</dbReference>
<proteinExistence type="predicted"/>